<keyword evidence="2" id="KW-1185">Reference proteome</keyword>
<comment type="caution">
    <text evidence="1">The sequence shown here is derived from an EMBL/GenBank/DDBJ whole genome shotgun (WGS) entry which is preliminary data.</text>
</comment>
<dbReference type="EMBL" id="AGAY01000025">
    <property type="protein sequence ID" value="EGY53054.1"/>
    <property type="molecule type" value="Genomic_DNA"/>
</dbReference>
<sequence>MPESLISLNLSGSLNAVGTGVSLRVFCKTAIHSASRVVHYLFT</sequence>
<proteinExistence type="predicted"/>
<organism evidence="1 2">
    <name type="scientific">Neisseria shayeganii 871</name>
    <dbReference type="NCBI Taxonomy" id="1032488"/>
    <lineage>
        <taxon>Bacteria</taxon>
        <taxon>Pseudomonadati</taxon>
        <taxon>Pseudomonadota</taxon>
        <taxon>Betaproteobacteria</taxon>
        <taxon>Neisseriales</taxon>
        <taxon>Neisseriaceae</taxon>
        <taxon>Neisseria</taxon>
    </lineage>
</organism>
<dbReference type="HOGENOM" id="CLU_3236525_0_0_4"/>
<reference evidence="1 2" key="1">
    <citation type="submission" date="2011-05" db="EMBL/GenBank/DDBJ databases">
        <authorList>
            <person name="Muzny D."/>
            <person name="Qin X."/>
            <person name="Deng J."/>
            <person name="Jiang H."/>
            <person name="Liu Y."/>
            <person name="Qu J."/>
            <person name="Song X.-Z."/>
            <person name="Zhang L."/>
            <person name="Thornton R."/>
            <person name="Coyle M."/>
            <person name="Francisco L."/>
            <person name="Jackson L."/>
            <person name="Javaid M."/>
            <person name="Korchina V."/>
            <person name="Kovar C."/>
            <person name="Mata R."/>
            <person name="Mathew T."/>
            <person name="Ngo R."/>
            <person name="Nguyen L."/>
            <person name="Nguyen N."/>
            <person name="Okwuonu G."/>
            <person name="Ongeri F."/>
            <person name="Pham C."/>
            <person name="Simmons D."/>
            <person name="Wilczek-Boney K."/>
            <person name="Hale W."/>
            <person name="Jakkamsetti A."/>
            <person name="Pham P."/>
            <person name="Ruth R."/>
            <person name="San Lucas F."/>
            <person name="Warren J."/>
            <person name="Zhang J."/>
            <person name="Zhao Z."/>
            <person name="Zhou C."/>
            <person name="Zhu D."/>
            <person name="Lee S."/>
            <person name="Bess C."/>
            <person name="Blankenburg K."/>
            <person name="Forbes L."/>
            <person name="Fu Q."/>
            <person name="Gubbala S."/>
            <person name="Hirani K."/>
            <person name="Jayaseelan J.C."/>
            <person name="Lara F."/>
            <person name="Munidasa M."/>
            <person name="Palculict T."/>
            <person name="Patil S."/>
            <person name="Pu L.-L."/>
            <person name="Saada N."/>
            <person name="Tang L."/>
            <person name="Weissenberger G."/>
            <person name="Zhu Y."/>
            <person name="Hemphill L."/>
            <person name="Shang Y."/>
            <person name="Youmans B."/>
            <person name="Ayvaz T."/>
            <person name="Ross M."/>
            <person name="Santibanez J."/>
            <person name="Aqrawi P."/>
            <person name="Gross S."/>
            <person name="Joshi V."/>
            <person name="Fowler G."/>
            <person name="Nazareth L."/>
            <person name="Reid J."/>
            <person name="Worley K."/>
            <person name="Petrosino J."/>
            <person name="Highlander S."/>
            <person name="Gibbs R."/>
        </authorList>
    </citation>
    <scope>NUCLEOTIDE SEQUENCE [LARGE SCALE GENOMIC DNA]</scope>
    <source>
        <strain evidence="1 2">871</strain>
    </source>
</reference>
<protein>
    <submittedName>
        <fullName evidence="1">Uncharacterized protein</fullName>
    </submittedName>
</protein>
<gene>
    <name evidence="1" type="ORF">HMPREF9371_0742</name>
</gene>
<dbReference type="Proteomes" id="UP000003019">
    <property type="component" value="Unassembled WGS sequence"/>
</dbReference>
<accession>G4CGK3</accession>
<evidence type="ECO:0000313" key="2">
    <source>
        <dbReference type="Proteomes" id="UP000003019"/>
    </source>
</evidence>
<dbReference type="AlphaFoldDB" id="G4CGK3"/>
<name>G4CGK3_9NEIS</name>
<evidence type="ECO:0000313" key="1">
    <source>
        <dbReference type="EMBL" id="EGY53054.1"/>
    </source>
</evidence>